<keyword evidence="3" id="KW-1185">Reference proteome</keyword>
<comment type="caution">
    <text evidence="2">The sequence shown here is derived from an EMBL/GenBank/DDBJ whole genome shotgun (WGS) entry which is preliminary data.</text>
</comment>
<organism evidence="2 3">
    <name type="scientific">Chlamydomonas incerta</name>
    <dbReference type="NCBI Taxonomy" id="51695"/>
    <lineage>
        <taxon>Eukaryota</taxon>
        <taxon>Viridiplantae</taxon>
        <taxon>Chlorophyta</taxon>
        <taxon>core chlorophytes</taxon>
        <taxon>Chlorophyceae</taxon>
        <taxon>CS clade</taxon>
        <taxon>Chlamydomonadales</taxon>
        <taxon>Chlamydomonadaceae</taxon>
        <taxon>Chlamydomonas</taxon>
    </lineage>
</organism>
<evidence type="ECO:0000313" key="3">
    <source>
        <dbReference type="Proteomes" id="UP000650467"/>
    </source>
</evidence>
<feature type="compositionally biased region" description="Low complexity" evidence="1">
    <location>
        <begin position="67"/>
        <end position="92"/>
    </location>
</feature>
<dbReference type="Proteomes" id="UP000650467">
    <property type="component" value="Unassembled WGS sequence"/>
</dbReference>
<sequence length="92" mass="9472">MPPGSCRRGGRGPWRRSGAWLAPALSAAGAHSEVSSWGCRGWRPGRRASMAAAAAGCQRRAGRRSRGPASRRPAAAAAARAARGVRRSPAVA</sequence>
<evidence type="ECO:0000256" key="1">
    <source>
        <dbReference type="SAM" id="MobiDB-lite"/>
    </source>
</evidence>
<dbReference type="AlphaFoldDB" id="A0A835WAF7"/>
<reference evidence="2" key="1">
    <citation type="journal article" date="2020" name="bioRxiv">
        <title>Comparative genomics of Chlamydomonas.</title>
        <authorList>
            <person name="Craig R.J."/>
            <person name="Hasan A.R."/>
            <person name="Ness R.W."/>
            <person name="Keightley P.D."/>
        </authorList>
    </citation>
    <scope>NUCLEOTIDE SEQUENCE</scope>
    <source>
        <strain evidence="2">SAG 7.73</strain>
    </source>
</reference>
<accession>A0A835WAF7</accession>
<name>A0A835WAF7_CHLIN</name>
<protein>
    <submittedName>
        <fullName evidence="2">Uncharacterized protein</fullName>
    </submittedName>
</protein>
<evidence type="ECO:0000313" key="2">
    <source>
        <dbReference type="EMBL" id="KAG2443759.1"/>
    </source>
</evidence>
<proteinExistence type="predicted"/>
<gene>
    <name evidence="2" type="ORF">HXX76_002105</name>
</gene>
<feature type="region of interest" description="Disordered" evidence="1">
    <location>
        <begin position="51"/>
        <end position="92"/>
    </location>
</feature>
<dbReference type="EMBL" id="JAEHOC010000003">
    <property type="protein sequence ID" value="KAG2443759.1"/>
    <property type="molecule type" value="Genomic_DNA"/>
</dbReference>